<feature type="transmembrane region" description="Helical" evidence="5">
    <location>
        <begin position="49"/>
        <end position="71"/>
    </location>
</feature>
<feature type="transmembrane region" description="Helical" evidence="5">
    <location>
        <begin position="314"/>
        <end position="338"/>
    </location>
</feature>
<dbReference type="GO" id="GO:0016020">
    <property type="term" value="C:membrane"/>
    <property type="evidence" value="ECO:0007669"/>
    <property type="project" value="UniProtKB-SubCell"/>
</dbReference>
<dbReference type="Gene3D" id="1.20.1250.20">
    <property type="entry name" value="MFS general substrate transporter like domains"/>
    <property type="match status" value="1"/>
</dbReference>
<feature type="transmembrane region" description="Helical" evidence="5">
    <location>
        <begin position="223"/>
        <end position="241"/>
    </location>
</feature>
<dbReference type="AlphaFoldDB" id="A0A914VN88"/>
<keyword evidence="4 5" id="KW-0472">Membrane</keyword>
<evidence type="ECO:0000313" key="7">
    <source>
        <dbReference type="WBParaSite" id="PSAMB.scaffold2152size25006.g16580.t1"/>
    </source>
</evidence>
<feature type="transmembrane region" description="Helical" evidence="5">
    <location>
        <begin position="247"/>
        <end position="270"/>
    </location>
</feature>
<proteinExistence type="predicted"/>
<keyword evidence="3 5" id="KW-1133">Transmembrane helix</keyword>
<evidence type="ECO:0000313" key="6">
    <source>
        <dbReference type="Proteomes" id="UP000887566"/>
    </source>
</evidence>
<evidence type="ECO:0000256" key="4">
    <source>
        <dbReference type="ARBA" id="ARBA00023136"/>
    </source>
</evidence>
<dbReference type="SUPFAM" id="SSF103473">
    <property type="entry name" value="MFS general substrate transporter"/>
    <property type="match status" value="1"/>
</dbReference>
<evidence type="ECO:0000256" key="1">
    <source>
        <dbReference type="ARBA" id="ARBA00004141"/>
    </source>
</evidence>
<evidence type="ECO:0000256" key="5">
    <source>
        <dbReference type="SAM" id="Phobius"/>
    </source>
</evidence>
<comment type="subcellular location">
    <subcellularLocation>
        <location evidence="1">Membrane</location>
        <topology evidence="1">Multi-pass membrane protein</topology>
    </subcellularLocation>
</comment>
<feature type="transmembrane region" description="Helical" evidence="5">
    <location>
        <begin position="282"/>
        <end position="302"/>
    </location>
</feature>
<dbReference type="PANTHER" id="PTHR23507:SF11">
    <property type="entry name" value="SOLUTE CARRIER FAMILY RELATED"/>
    <property type="match status" value="1"/>
</dbReference>
<feature type="transmembrane region" description="Helical" evidence="5">
    <location>
        <begin position="12"/>
        <end position="37"/>
    </location>
</feature>
<protein>
    <submittedName>
        <fullName evidence="7">Uncharacterized protein</fullName>
    </submittedName>
</protein>
<dbReference type="GO" id="GO:0022857">
    <property type="term" value="F:transmembrane transporter activity"/>
    <property type="evidence" value="ECO:0007669"/>
    <property type="project" value="TreeGrafter"/>
</dbReference>
<keyword evidence="2 5" id="KW-0812">Transmembrane</keyword>
<keyword evidence="6" id="KW-1185">Reference proteome</keyword>
<dbReference type="WBParaSite" id="PSAMB.scaffold2152size25006.g16580.t1">
    <property type="protein sequence ID" value="PSAMB.scaffold2152size25006.g16580.t1"/>
    <property type="gene ID" value="PSAMB.scaffold2152size25006.g16580"/>
</dbReference>
<feature type="transmembrane region" description="Helical" evidence="5">
    <location>
        <begin position="192"/>
        <end position="214"/>
    </location>
</feature>
<dbReference type="InterPro" id="IPR036259">
    <property type="entry name" value="MFS_trans_sf"/>
</dbReference>
<dbReference type="PANTHER" id="PTHR23507">
    <property type="entry name" value="ZGC:174356"/>
    <property type="match status" value="1"/>
</dbReference>
<sequence length="360" mass="38688">TLSNDVDAPLWVLLITSSIAGVTGNVTIATLTGLGHIGDTTTDKSILPVRLVAATAAMSVATMFGGFVEAAMSDLPSAWPCVVSIACAAAGLFCALILLPNAPPVAQAVTPLRVTSTQDGFCSKVADGFMSFLKDTGSVFVAVARKREGNKRGMLIALCATIFLVSAVIDDEDVVIQTYLVGEPFCWDKEKFGLFSGIKSGMKSIGSLFVAYALKKWLKLDDAILITIGISSCIAQAAFFGTVEADWLFYMGGVVGCCRLQVLSGVIAFADTLIEPHEIGKIYTFIALTSGLSYFLAIFGLLPLYDITFKTLPWLIWAVMIVLCLLGIIVVMVTRIFWKREMRREREADKSLSVYTVTSP</sequence>
<name>A0A914VN88_9BILA</name>
<reference evidence="7" key="1">
    <citation type="submission" date="2022-11" db="UniProtKB">
        <authorList>
            <consortium name="WormBaseParasite"/>
        </authorList>
    </citation>
    <scope>IDENTIFICATION</scope>
</reference>
<evidence type="ECO:0000256" key="3">
    <source>
        <dbReference type="ARBA" id="ARBA00022989"/>
    </source>
</evidence>
<accession>A0A914VN88</accession>
<feature type="transmembrane region" description="Helical" evidence="5">
    <location>
        <begin position="77"/>
        <end position="99"/>
    </location>
</feature>
<dbReference type="Proteomes" id="UP000887566">
    <property type="component" value="Unplaced"/>
</dbReference>
<evidence type="ECO:0000256" key="2">
    <source>
        <dbReference type="ARBA" id="ARBA00022692"/>
    </source>
</evidence>
<feature type="transmembrane region" description="Helical" evidence="5">
    <location>
        <begin position="153"/>
        <end position="169"/>
    </location>
</feature>
<organism evidence="6 7">
    <name type="scientific">Plectus sambesii</name>
    <dbReference type="NCBI Taxonomy" id="2011161"/>
    <lineage>
        <taxon>Eukaryota</taxon>
        <taxon>Metazoa</taxon>
        <taxon>Ecdysozoa</taxon>
        <taxon>Nematoda</taxon>
        <taxon>Chromadorea</taxon>
        <taxon>Plectida</taxon>
        <taxon>Plectina</taxon>
        <taxon>Plectoidea</taxon>
        <taxon>Plectidae</taxon>
        <taxon>Plectus</taxon>
    </lineage>
</organism>